<accession>A0AA37GXJ1</accession>
<comment type="caution">
    <text evidence="2">The sequence shown here is derived from an EMBL/GenBank/DDBJ whole genome shotgun (WGS) entry which is preliminary data.</text>
</comment>
<dbReference type="AlphaFoldDB" id="A0AA37GXJ1"/>
<name>A0AA37GXJ1_9PEZI</name>
<feature type="chain" id="PRO_5041363825" description="Secreted protein" evidence="1">
    <location>
        <begin position="23"/>
        <end position="71"/>
    </location>
</feature>
<organism evidence="2 3">
    <name type="scientific">Colletotrichum liriopes</name>
    <dbReference type="NCBI Taxonomy" id="708192"/>
    <lineage>
        <taxon>Eukaryota</taxon>
        <taxon>Fungi</taxon>
        <taxon>Dikarya</taxon>
        <taxon>Ascomycota</taxon>
        <taxon>Pezizomycotina</taxon>
        <taxon>Sordariomycetes</taxon>
        <taxon>Hypocreomycetidae</taxon>
        <taxon>Glomerellales</taxon>
        <taxon>Glomerellaceae</taxon>
        <taxon>Colletotrichum</taxon>
        <taxon>Colletotrichum spaethianum species complex</taxon>
    </lineage>
</organism>
<sequence>MKWLSLSSITTLAIFTLPRVLAEAAEEECWRGPAMRLGGVEYFETLKTQQRALKLMFTSWALRMKFFYPAT</sequence>
<keyword evidence="1" id="KW-0732">Signal</keyword>
<evidence type="ECO:0000256" key="1">
    <source>
        <dbReference type="SAM" id="SignalP"/>
    </source>
</evidence>
<feature type="signal peptide" evidence="1">
    <location>
        <begin position="1"/>
        <end position="22"/>
    </location>
</feature>
<proteinExistence type="predicted"/>
<evidence type="ECO:0000313" key="2">
    <source>
        <dbReference type="EMBL" id="GJC88142.1"/>
    </source>
</evidence>
<reference evidence="2 3" key="1">
    <citation type="submission" date="2021-07" db="EMBL/GenBank/DDBJ databases">
        <title>Genome data of Colletotrichum spaethianum.</title>
        <authorList>
            <person name="Utami Y.D."/>
            <person name="Hiruma K."/>
        </authorList>
    </citation>
    <scope>NUCLEOTIDE SEQUENCE [LARGE SCALE GENOMIC DNA]</scope>
    <source>
        <strain evidence="2 3">MAFF 242679</strain>
    </source>
</reference>
<protein>
    <recommendedName>
        <fullName evidence="4">Secreted protein</fullName>
    </recommendedName>
</protein>
<gene>
    <name evidence="2" type="ORF">ColLi_10980</name>
</gene>
<keyword evidence="3" id="KW-1185">Reference proteome</keyword>
<evidence type="ECO:0008006" key="4">
    <source>
        <dbReference type="Google" id="ProtNLM"/>
    </source>
</evidence>
<dbReference type="Proteomes" id="UP001055172">
    <property type="component" value="Unassembled WGS sequence"/>
</dbReference>
<evidence type="ECO:0000313" key="3">
    <source>
        <dbReference type="Proteomes" id="UP001055172"/>
    </source>
</evidence>
<dbReference type="EMBL" id="BPPX01000030">
    <property type="protein sequence ID" value="GJC88142.1"/>
    <property type="molecule type" value="Genomic_DNA"/>
</dbReference>